<feature type="region of interest" description="Disordered" evidence="9">
    <location>
        <begin position="96"/>
        <end position="127"/>
    </location>
</feature>
<dbReference type="PROSITE" id="PS51843">
    <property type="entry name" value="NR_LBD"/>
    <property type="match status" value="1"/>
</dbReference>
<gene>
    <name evidence="12" type="ORF">ONB1V03_LOCUS1720</name>
</gene>
<keyword evidence="13" id="KW-1185">Reference proteome</keyword>
<dbReference type="Gene3D" id="1.10.565.10">
    <property type="entry name" value="Retinoid X Receptor"/>
    <property type="match status" value="1"/>
</dbReference>
<keyword evidence="8" id="KW-0539">Nucleus</keyword>
<dbReference type="OrthoDB" id="6159439at2759"/>
<proteinExistence type="predicted"/>
<keyword evidence="7" id="KW-0675">Receptor</keyword>
<evidence type="ECO:0008006" key="14">
    <source>
        <dbReference type="Google" id="ProtNLM"/>
    </source>
</evidence>
<evidence type="ECO:0000256" key="6">
    <source>
        <dbReference type="ARBA" id="ARBA00023163"/>
    </source>
</evidence>
<organism evidence="12">
    <name type="scientific">Oppiella nova</name>
    <dbReference type="NCBI Taxonomy" id="334625"/>
    <lineage>
        <taxon>Eukaryota</taxon>
        <taxon>Metazoa</taxon>
        <taxon>Ecdysozoa</taxon>
        <taxon>Arthropoda</taxon>
        <taxon>Chelicerata</taxon>
        <taxon>Arachnida</taxon>
        <taxon>Acari</taxon>
        <taxon>Acariformes</taxon>
        <taxon>Sarcoptiformes</taxon>
        <taxon>Oribatida</taxon>
        <taxon>Brachypylina</taxon>
        <taxon>Oppioidea</taxon>
        <taxon>Oppiidae</taxon>
        <taxon>Oppiella</taxon>
    </lineage>
</organism>
<dbReference type="AlphaFoldDB" id="A0A7R9LC88"/>
<evidence type="ECO:0000256" key="9">
    <source>
        <dbReference type="SAM" id="MobiDB-lite"/>
    </source>
</evidence>
<dbReference type="PROSITE" id="PS51030">
    <property type="entry name" value="NUCLEAR_REC_DBD_2"/>
    <property type="match status" value="1"/>
</dbReference>
<sequence length="296" mass="33603">MKDNMNKICEICSDKALGRHFGAITCELCKAFFRRNALKNKVWKCLSDGKCKITPNTKTLCKTCRLHKCFAVGMRKELILNDEEREQRRQLLEENRRKRKALNESQNTSSEVNVSSNSQSLESTISGDCGDSDSLDAIIGCVSDTTDEGLSAQIMEIENYVNSEHSDHSIEALGDRLMLEDIKQRSRQIAIIPMFKGLADYTTLNELEINKLGELLSLSKIFEYPSSTNLLKLTDITEYFKISNKRLEVTVKEFLSFSKGLSGFTNVCPDDQYTLFKYGCSEMLLIRCLMITTPHL</sequence>
<dbReference type="GO" id="GO:0008270">
    <property type="term" value="F:zinc ion binding"/>
    <property type="evidence" value="ECO:0007669"/>
    <property type="project" value="UniProtKB-KW"/>
</dbReference>
<dbReference type="InterPro" id="IPR013088">
    <property type="entry name" value="Znf_NHR/GATA"/>
</dbReference>
<dbReference type="GO" id="GO:0030154">
    <property type="term" value="P:cell differentiation"/>
    <property type="evidence" value="ECO:0007669"/>
    <property type="project" value="TreeGrafter"/>
</dbReference>
<keyword evidence="5" id="KW-0238">DNA-binding</keyword>
<dbReference type="PRINTS" id="PR00047">
    <property type="entry name" value="STROIDFINGER"/>
</dbReference>
<dbReference type="GO" id="GO:0000122">
    <property type="term" value="P:negative regulation of transcription by RNA polymerase II"/>
    <property type="evidence" value="ECO:0007669"/>
    <property type="project" value="TreeGrafter"/>
</dbReference>
<dbReference type="EMBL" id="CAJPVJ010000340">
    <property type="protein sequence ID" value="CAG2162120.1"/>
    <property type="molecule type" value="Genomic_DNA"/>
</dbReference>
<evidence type="ECO:0000256" key="7">
    <source>
        <dbReference type="ARBA" id="ARBA00023170"/>
    </source>
</evidence>
<dbReference type="EMBL" id="OC915165">
    <property type="protein sequence ID" value="CAD7639009.1"/>
    <property type="molecule type" value="Genomic_DNA"/>
</dbReference>
<evidence type="ECO:0000259" key="10">
    <source>
        <dbReference type="PROSITE" id="PS51030"/>
    </source>
</evidence>
<dbReference type="InterPro" id="IPR035500">
    <property type="entry name" value="NHR-like_dom_sf"/>
</dbReference>
<dbReference type="Proteomes" id="UP000728032">
    <property type="component" value="Unassembled WGS sequence"/>
</dbReference>
<dbReference type="InterPro" id="IPR001628">
    <property type="entry name" value="Znf_hrmn_rcpt"/>
</dbReference>
<keyword evidence="4" id="KW-0805">Transcription regulation</keyword>
<protein>
    <recommendedName>
        <fullName evidence="14">Nuclear receptor domain-containing protein</fullName>
    </recommendedName>
</protein>
<evidence type="ECO:0000256" key="4">
    <source>
        <dbReference type="ARBA" id="ARBA00023015"/>
    </source>
</evidence>
<dbReference type="PANTHER" id="PTHR24082:SF283">
    <property type="entry name" value="NUCLEAR HORMONE RECEPTOR HR96"/>
    <property type="match status" value="1"/>
</dbReference>
<keyword evidence="1" id="KW-0479">Metal-binding</keyword>
<accession>A0A7R9LC88</accession>
<dbReference type="Pfam" id="PF00105">
    <property type="entry name" value="zf-C4"/>
    <property type="match status" value="1"/>
</dbReference>
<dbReference type="PROSITE" id="PS00031">
    <property type="entry name" value="NUCLEAR_REC_DBD_1"/>
    <property type="match status" value="1"/>
</dbReference>
<dbReference type="InterPro" id="IPR000536">
    <property type="entry name" value="Nucl_hrmn_rcpt_lig-bd"/>
</dbReference>
<evidence type="ECO:0000256" key="1">
    <source>
        <dbReference type="ARBA" id="ARBA00022723"/>
    </source>
</evidence>
<evidence type="ECO:0000256" key="8">
    <source>
        <dbReference type="ARBA" id="ARBA00023242"/>
    </source>
</evidence>
<keyword evidence="2" id="KW-0863">Zinc-finger</keyword>
<dbReference type="GO" id="GO:0000978">
    <property type="term" value="F:RNA polymerase II cis-regulatory region sequence-specific DNA binding"/>
    <property type="evidence" value="ECO:0007669"/>
    <property type="project" value="TreeGrafter"/>
</dbReference>
<evidence type="ECO:0000256" key="5">
    <source>
        <dbReference type="ARBA" id="ARBA00023125"/>
    </source>
</evidence>
<dbReference type="GO" id="GO:0004879">
    <property type="term" value="F:nuclear receptor activity"/>
    <property type="evidence" value="ECO:0007669"/>
    <property type="project" value="TreeGrafter"/>
</dbReference>
<dbReference type="SUPFAM" id="SSF57716">
    <property type="entry name" value="Glucocorticoid receptor-like (DNA-binding domain)"/>
    <property type="match status" value="1"/>
</dbReference>
<dbReference type="Gene3D" id="3.30.50.10">
    <property type="entry name" value="Erythroid Transcription Factor GATA-1, subunit A"/>
    <property type="match status" value="1"/>
</dbReference>
<dbReference type="GO" id="GO:0045944">
    <property type="term" value="P:positive regulation of transcription by RNA polymerase II"/>
    <property type="evidence" value="ECO:0007669"/>
    <property type="project" value="TreeGrafter"/>
</dbReference>
<evidence type="ECO:0000313" key="13">
    <source>
        <dbReference type="Proteomes" id="UP000728032"/>
    </source>
</evidence>
<feature type="compositionally biased region" description="Low complexity" evidence="9">
    <location>
        <begin position="103"/>
        <end position="124"/>
    </location>
</feature>
<dbReference type="SMART" id="SM00399">
    <property type="entry name" value="ZnF_C4"/>
    <property type="match status" value="1"/>
</dbReference>
<keyword evidence="3" id="KW-0862">Zinc</keyword>
<reference evidence="12" key="1">
    <citation type="submission" date="2020-11" db="EMBL/GenBank/DDBJ databases">
        <authorList>
            <person name="Tran Van P."/>
        </authorList>
    </citation>
    <scope>NUCLEOTIDE SEQUENCE</scope>
</reference>
<dbReference type="SUPFAM" id="SSF48508">
    <property type="entry name" value="Nuclear receptor ligand-binding domain"/>
    <property type="match status" value="1"/>
</dbReference>
<name>A0A7R9LC88_9ACAR</name>
<evidence type="ECO:0000313" key="12">
    <source>
        <dbReference type="EMBL" id="CAD7639009.1"/>
    </source>
</evidence>
<feature type="domain" description="NR LBD" evidence="11">
    <location>
        <begin position="213"/>
        <end position="296"/>
    </location>
</feature>
<evidence type="ECO:0000259" key="11">
    <source>
        <dbReference type="PROSITE" id="PS51843"/>
    </source>
</evidence>
<evidence type="ECO:0000256" key="3">
    <source>
        <dbReference type="ARBA" id="ARBA00022833"/>
    </source>
</evidence>
<evidence type="ECO:0000256" key="2">
    <source>
        <dbReference type="ARBA" id="ARBA00022771"/>
    </source>
</evidence>
<feature type="domain" description="Nuclear receptor" evidence="10">
    <location>
        <begin position="6"/>
        <end position="81"/>
    </location>
</feature>
<dbReference type="InterPro" id="IPR050234">
    <property type="entry name" value="Nuclear_hormone_rcpt_NR1"/>
</dbReference>
<dbReference type="PANTHER" id="PTHR24082">
    <property type="entry name" value="NUCLEAR HORMONE RECEPTOR"/>
    <property type="match status" value="1"/>
</dbReference>
<keyword evidence="6" id="KW-0804">Transcription</keyword>